<dbReference type="EnsemblMetazoa" id="XM_004924915.3">
    <property type="protein sequence ID" value="XP_004924972.1"/>
    <property type="gene ID" value="LOC101737055"/>
</dbReference>
<dbReference type="OrthoDB" id="7475797at2759"/>
<dbReference type="RefSeq" id="XP_004924972.1">
    <property type="nucleotide sequence ID" value="XM_004924915.4"/>
</dbReference>
<sequence length="377" mass="42532">MYLKCMIILIKLFLVQSIAAQCLQFGECDCQRISNRQQSNDILMLTNTVEDGRRVVYDNNNHIKINFPEYLLRRLITKINSMANDSGNMKTIGPDVAVINEPYINRYRDAIEPSDMSSLSRFVKQTEVTDIGIPKVTQNQYDNERVILNSLRENNYNNVKNGNNRVSNENIQASFLNAIPEYSKLFITNYELNGKPNVNQQILGPNNHNNDLLNYVPSVNTPFVNYVENSNRVPTEFQRNYNDLTGKLIIDASAGNKPLYDVPATGMAVANEAVIMNSKNLTPTLGNFKYQPLNFDDTFNNAHNSPRYIKDIANMKVNFIPNMFLETADESSIFDESSLMNTPHINTLNLGKYGSLPIINGLPVAGITETVTLLNAL</sequence>
<proteinExistence type="predicted"/>
<evidence type="ECO:0000313" key="2">
    <source>
        <dbReference type="EnsemblMetazoa" id="XP_004924972.1"/>
    </source>
</evidence>
<keyword evidence="1" id="KW-0732">Signal</keyword>
<name>A0A8R2AM30_BOMMO</name>
<accession>A0A8R2AM30</accession>
<feature type="signal peptide" evidence="1">
    <location>
        <begin position="1"/>
        <end position="20"/>
    </location>
</feature>
<reference evidence="3" key="1">
    <citation type="journal article" date="2008" name="Insect Biochem. Mol. Biol.">
        <title>The genome of a lepidopteran model insect, the silkworm Bombyx mori.</title>
        <authorList>
            <consortium name="International Silkworm Genome Consortium"/>
        </authorList>
    </citation>
    <scope>NUCLEOTIDE SEQUENCE [LARGE SCALE GENOMIC DNA]</scope>
    <source>
        <strain evidence="3">p50T</strain>
    </source>
</reference>
<protein>
    <submittedName>
        <fullName evidence="2">Uncharacterized protein</fullName>
    </submittedName>
</protein>
<evidence type="ECO:0000313" key="3">
    <source>
        <dbReference type="Proteomes" id="UP000005204"/>
    </source>
</evidence>
<feature type="chain" id="PRO_5035911170" evidence="1">
    <location>
        <begin position="21"/>
        <end position="377"/>
    </location>
</feature>
<dbReference type="AlphaFoldDB" id="A0A8R2AM30"/>
<evidence type="ECO:0000256" key="1">
    <source>
        <dbReference type="SAM" id="SignalP"/>
    </source>
</evidence>
<organism evidence="2 3">
    <name type="scientific">Bombyx mori</name>
    <name type="common">Silk moth</name>
    <dbReference type="NCBI Taxonomy" id="7091"/>
    <lineage>
        <taxon>Eukaryota</taxon>
        <taxon>Metazoa</taxon>
        <taxon>Ecdysozoa</taxon>
        <taxon>Arthropoda</taxon>
        <taxon>Hexapoda</taxon>
        <taxon>Insecta</taxon>
        <taxon>Pterygota</taxon>
        <taxon>Neoptera</taxon>
        <taxon>Endopterygota</taxon>
        <taxon>Lepidoptera</taxon>
        <taxon>Glossata</taxon>
        <taxon>Ditrysia</taxon>
        <taxon>Bombycoidea</taxon>
        <taxon>Bombycidae</taxon>
        <taxon>Bombycinae</taxon>
        <taxon>Bombyx</taxon>
    </lineage>
</organism>
<dbReference type="Proteomes" id="UP000005204">
    <property type="component" value="Unassembled WGS sequence"/>
</dbReference>
<keyword evidence="3" id="KW-1185">Reference proteome</keyword>
<reference evidence="2" key="2">
    <citation type="submission" date="2022-06" db="UniProtKB">
        <authorList>
            <consortium name="EnsemblMetazoa"/>
        </authorList>
    </citation>
    <scope>IDENTIFICATION</scope>
    <source>
        <strain evidence="2">p50T (Dazao)</strain>
    </source>
</reference>
<dbReference type="GeneID" id="101736924"/>